<keyword evidence="6" id="KW-0812">Transmembrane</keyword>
<evidence type="ECO:0000256" key="4">
    <source>
        <dbReference type="ARBA" id="ARBA00022475"/>
    </source>
</evidence>
<evidence type="ECO:0000313" key="12">
    <source>
        <dbReference type="EMBL" id="MBE3638824.1"/>
    </source>
</evidence>
<evidence type="ECO:0000256" key="5">
    <source>
        <dbReference type="ARBA" id="ARBA00022519"/>
    </source>
</evidence>
<evidence type="ECO:0000256" key="9">
    <source>
        <dbReference type="RuleBase" id="RU365093"/>
    </source>
</evidence>
<evidence type="ECO:0000259" key="10">
    <source>
        <dbReference type="Pfam" id="PF25917"/>
    </source>
</evidence>
<keyword evidence="7" id="KW-1133">Transmembrane helix</keyword>
<evidence type="ECO:0000256" key="3">
    <source>
        <dbReference type="ARBA" id="ARBA00022448"/>
    </source>
</evidence>
<dbReference type="InterPro" id="IPR050739">
    <property type="entry name" value="MFP"/>
</dbReference>
<keyword evidence="5 9" id="KW-0997">Cell inner membrane</keyword>
<dbReference type="NCBIfam" id="TIGR01843">
    <property type="entry name" value="type_I_hlyD"/>
    <property type="match status" value="1"/>
</dbReference>
<comment type="similarity">
    <text evidence="2 9">Belongs to the membrane fusion protein (MFP) (TC 8.A.1) family.</text>
</comment>
<dbReference type="GO" id="GO:0015031">
    <property type="term" value="P:protein transport"/>
    <property type="evidence" value="ECO:0007669"/>
    <property type="project" value="InterPro"/>
</dbReference>
<dbReference type="Gene3D" id="2.40.30.170">
    <property type="match status" value="1"/>
</dbReference>
<name>A0A8J6YYA6_9RHOB</name>
<evidence type="ECO:0000259" key="11">
    <source>
        <dbReference type="Pfam" id="PF26002"/>
    </source>
</evidence>
<evidence type="ECO:0000313" key="13">
    <source>
        <dbReference type="Proteomes" id="UP000609121"/>
    </source>
</evidence>
<dbReference type="AlphaFoldDB" id="A0A8J6YYA6"/>
<dbReference type="Pfam" id="PF26002">
    <property type="entry name" value="Beta-barrel_AprE"/>
    <property type="match status" value="1"/>
</dbReference>
<protein>
    <recommendedName>
        <fullName evidence="9">Membrane fusion protein (MFP) family protein</fullName>
    </recommendedName>
</protein>
<evidence type="ECO:0000256" key="8">
    <source>
        <dbReference type="ARBA" id="ARBA00023136"/>
    </source>
</evidence>
<comment type="subcellular location">
    <subcellularLocation>
        <location evidence="1 9">Cell inner membrane</location>
        <topology evidence="1 9">Single-pass membrane protein</topology>
    </subcellularLocation>
</comment>
<organism evidence="12 13">
    <name type="scientific">Mangrovicoccus algicola</name>
    <dbReference type="NCBI Taxonomy" id="2771008"/>
    <lineage>
        <taxon>Bacteria</taxon>
        <taxon>Pseudomonadati</taxon>
        <taxon>Pseudomonadota</taxon>
        <taxon>Alphaproteobacteria</taxon>
        <taxon>Rhodobacterales</taxon>
        <taxon>Paracoccaceae</taxon>
        <taxon>Mangrovicoccus</taxon>
    </lineage>
</organism>
<evidence type="ECO:0000256" key="7">
    <source>
        <dbReference type="ARBA" id="ARBA00022989"/>
    </source>
</evidence>
<dbReference type="Proteomes" id="UP000609121">
    <property type="component" value="Unassembled WGS sequence"/>
</dbReference>
<accession>A0A8J6YYA6</accession>
<comment type="caution">
    <text evidence="12">The sequence shown here is derived from an EMBL/GenBank/DDBJ whole genome shotgun (WGS) entry which is preliminary data.</text>
</comment>
<dbReference type="PANTHER" id="PTHR30386">
    <property type="entry name" value="MEMBRANE FUSION SUBUNIT OF EMRAB-TOLC MULTIDRUG EFFLUX PUMP"/>
    <property type="match status" value="1"/>
</dbReference>
<keyword evidence="3 9" id="KW-0813">Transport</keyword>
<evidence type="ECO:0000256" key="6">
    <source>
        <dbReference type="ARBA" id="ARBA00022692"/>
    </source>
</evidence>
<dbReference type="InterPro" id="IPR010129">
    <property type="entry name" value="T1SS_HlyD"/>
</dbReference>
<evidence type="ECO:0000256" key="1">
    <source>
        <dbReference type="ARBA" id="ARBA00004377"/>
    </source>
</evidence>
<dbReference type="PRINTS" id="PR01490">
    <property type="entry name" value="RTXTOXIND"/>
</dbReference>
<dbReference type="PANTHER" id="PTHR30386:SF27">
    <property type="entry name" value="MEMBRANE FUSION PROTEIN (MFP) FAMILY PROTEIN"/>
    <property type="match status" value="1"/>
</dbReference>
<keyword evidence="13" id="KW-1185">Reference proteome</keyword>
<feature type="domain" description="Multidrug resistance protein MdtA-like barrel-sandwich hybrid" evidence="10">
    <location>
        <begin position="86"/>
        <end position="336"/>
    </location>
</feature>
<keyword evidence="8" id="KW-0472">Membrane</keyword>
<gene>
    <name evidence="12" type="ORF">ICN82_11490</name>
</gene>
<evidence type="ECO:0000256" key="2">
    <source>
        <dbReference type="ARBA" id="ARBA00009477"/>
    </source>
</evidence>
<sequence>MMAMTGDPSPRTTALPGAARDFLPAALEILETPANPAGRALALVIAAMLSIAIGWAVLGKVDVVAVAPGRTVAVGGNKLVQPLEIGTVRAIHVADGETVAAGQVLVELDPTEDEVDFGQLSRQRAEQALETARQRAFIGSLLGEEAGFDATATGAPELLVRIHRTQLESDLAAFAAERASLEAERSRRLSAQGSAVSELAKSAEILPILREREAASRDLYDKGLTTRPQWQQVQASLIEAEHDLEIRRNRLAEAGTGLVAIDRELAYQRADRLRLAYAALTEAETALAQIELALQRAEARRARRVLRAPVAGTVQQLAVHTVGGVVQPGSPLMVIVPADARMEIRARVLNRDMGRIREGMPVEVKLEAFNFTRYGTVPGTLVSLSQDAIETEAAGLVYEARIALERPDILAEGAAVRIPPGMAVTAEIRTGQRRIADFLLSPLKRYRQEAIREP</sequence>
<dbReference type="GO" id="GO:0005886">
    <property type="term" value="C:plasma membrane"/>
    <property type="evidence" value="ECO:0007669"/>
    <property type="project" value="UniProtKB-SubCell"/>
</dbReference>
<feature type="domain" description="AprE-like beta-barrel" evidence="11">
    <location>
        <begin position="343"/>
        <end position="431"/>
    </location>
</feature>
<dbReference type="InterPro" id="IPR058982">
    <property type="entry name" value="Beta-barrel_AprE"/>
</dbReference>
<keyword evidence="4 9" id="KW-1003">Cell membrane</keyword>
<dbReference type="InterPro" id="IPR058625">
    <property type="entry name" value="MdtA-like_BSH"/>
</dbReference>
<dbReference type="Pfam" id="PF25917">
    <property type="entry name" value="BSH_RND"/>
    <property type="match status" value="1"/>
</dbReference>
<dbReference type="Gene3D" id="2.40.50.100">
    <property type="match status" value="1"/>
</dbReference>
<proteinExistence type="inferred from homology"/>
<reference evidence="12" key="1">
    <citation type="submission" date="2020-09" db="EMBL/GenBank/DDBJ databases">
        <title>A novel bacterium of genus Mangrovicoccus, isolated from South China Sea.</title>
        <authorList>
            <person name="Huang H."/>
            <person name="Mo K."/>
            <person name="Hu Y."/>
        </authorList>
    </citation>
    <scope>NUCLEOTIDE SEQUENCE</scope>
    <source>
        <strain evidence="12">HB182678</strain>
    </source>
</reference>
<dbReference type="EMBL" id="JACVXA010000033">
    <property type="protein sequence ID" value="MBE3638824.1"/>
    <property type="molecule type" value="Genomic_DNA"/>
</dbReference>